<keyword evidence="1" id="KW-1133">Transmembrane helix</keyword>
<feature type="transmembrane region" description="Helical" evidence="1">
    <location>
        <begin position="120"/>
        <end position="141"/>
    </location>
</feature>
<dbReference type="EMBL" id="BSEN01000006">
    <property type="protein sequence ID" value="GLJ75918.1"/>
    <property type="molecule type" value="Genomic_DNA"/>
</dbReference>
<feature type="transmembrane region" description="Helical" evidence="1">
    <location>
        <begin position="308"/>
        <end position="326"/>
    </location>
</feature>
<organism evidence="2 3">
    <name type="scientific">Leifsonia poae</name>
    <dbReference type="NCBI Taxonomy" id="110933"/>
    <lineage>
        <taxon>Bacteria</taxon>
        <taxon>Bacillati</taxon>
        <taxon>Actinomycetota</taxon>
        <taxon>Actinomycetes</taxon>
        <taxon>Micrococcales</taxon>
        <taxon>Microbacteriaceae</taxon>
        <taxon>Leifsonia</taxon>
    </lineage>
</organism>
<accession>A0A9W6H9E7</accession>
<feature type="transmembrane region" description="Helical" evidence="1">
    <location>
        <begin position="280"/>
        <end position="301"/>
    </location>
</feature>
<evidence type="ECO:0008006" key="4">
    <source>
        <dbReference type="Google" id="ProtNLM"/>
    </source>
</evidence>
<feature type="transmembrane region" description="Helical" evidence="1">
    <location>
        <begin position="346"/>
        <end position="366"/>
    </location>
</feature>
<keyword evidence="1" id="KW-0472">Membrane</keyword>
<comment type="caution">
    <text evidence="2">The sequence shown here is derived from an EMBL/GenBank/DDBJ whole genome shotgun (WGS) entry which is preliminary data.</text>
</comment>
<feature type="transmembrane region" description="Helical" evidence="1">
    <location>
        <begin position="84"/>
        <end position="108"/>
    </location>
</feature>
<dbReference type="RefSeq" id="WP_271176596.1">
    <property type="nucleotide sequence ID" value="NZ_BAAAJO010000005.1"/>
</dbReference>
<evidence type="ECO:0000313" key="2">
    <source>
        <dbReference type="EMBL" id="GLJ75918.1"/>
    </source>
</evidence>
<dbReference type="Gene3D" id="3.30.565.10">
    <property type="entry name" value="Histidine kinase-like ATPase, C-terminal domain"/>
    <property type="match status" value="1"/>
</dbReference>
<sequence>MIPPSARRMLARATGPSAVTVWTWLVSAPFALTAMSGSQYVAAGSPSGAIWGLAALEHVGVGILLLACRLLLRPVRGGFRPTAVLLVFAVVGAARPYLFLGSAALLGIDVTVGDMASRVAVNIVVCVVSFALIAICVDLVHEHFRVLGRLRAVQRAADADSETGRRRIEELRENVVDAVLARIDETVRPAIRPGLAPGEASRLLRSIANDIVRPVSHDLFDSEPDEPVATAPELAEPRMRDWLLASVTELRPAPPVFTSLLFVALFVPYAVGAYGIPLTVVQGVIAAALLYAGNVVVGWAARHAAGPAATVVVIGGYFAVGVVVAAESTALVDLSGFRTDLVWMQALLFPVIACAIALVVSLAASLGDDERRLEESLQSSVAVAARVRAAYDHERTGLATLLHSGVQADLIATALAIAGDDDADAEGAVRDALDRIRAELEGAPVETRDGRGPRVQVGRLVDSWSSAMPLAAEIDEAVWDRLHDPVRRQVVVDAVSEGLANAVRHGDGSAVTLAVRASGRDGVTVVVTSGGQLRGGRPGIGLRDLSRHSEVILRQRLGAVELAVAVP</sequence>
<dbReference type="Proteomes" id="UP001142372">
    <property type="component" value="Unassembled WGS sequence"/>
</dbReference>
<feature type="transmembrane region" description="Helical" evidence="1">
    <location>
        <begin position="21"/>
        <end position="42"/>
    </location>
</feature>
<feature type="transmembrane region" description="Helical" evidence="1">
    <location>
        <begin position="256"/>
        <end position="274"/>
    </location>
</feature>
<gene>
    <name evidence="2" type="ORF">GCM10017584_14920</name>
</gene>
<dbReference type="AlphaFoldDB" id="A0A9W6H9E7"/>
<reference evidence="2" key="2">
    <citation type="submission" date="2023-01" db="EMBL/GenBank/DDBJ databases">
        <authorList>
            <person name="Sun Q."/>
            <person name="Evtushenko L."/>
        </authorList>
    </citation>
    <scope>NUCLEOTIDE SEQUENCE</scope>
    <source>
        <strain evidence="2">VKM Ac-1401</strain>
    </source>
</reference>
<evidence type="ECO:0000256" key="1">
    <source>
        <dbReference type="SAM" id="Phobius"/>
    </source>
</evidence>
<reference evidence="2" key="1">
    <citation type="journal article" date="2014" name="Int. J. Syst. Evol. Microbiol.">
        <title>Complete genome sequence of Corynebacterium casei LMG S-19264T (=DSM 44701T), isolated from a smear-ripened cheese.</title>
        <authorList>
            <consortium name="US DOE Joint Genome Institute (JGI-PGF)"/>
            <person name="Walter F."/>
            <person name="Albersmeier A."/>
            <person name="Kalinowski J."/>
            <person name="Ruckert C."/>
        </authorList>
    </citation>
    <scope>NUCLEOTIDE SEQUENCE</scope>
    <source>
        <strain evidence="2">VKM Ac-1401</strain>
    </source>
</reference>
<name>A0A9W6H9E7_9MICO</name>
<protein>
    <recommendedName>
        <fullName evidence="4">Signal transduction histidine kinase</fullName>
    </recommendedName>
</protein>
<feature type="transmembrane region" description="Helical" evidence="1">
    <location>
        <begin position="48"/>
        <end position="72"/>
    </location>
</feature>
<keyword evidence="1" id="KW-0812">Transmembrane</keyword>
<evidence type="ECO:0000313" key="3">
    <source>
        <dbReference type="Proteomes" id="UP001142372"/>
    </source>
</evidence>
<proteinExistence type="predicted"/>
<dbReference type="InterPro" id="IPR036890">
    <property type="entry name" value="HATPase_C_sf"/>
</dbReference>
<keyword evidence="3" id="KW-1185">Reference proteome</keyword>